<feature type="domain" description="F-box" evidence="1">
    <location>
        <begin position="38"/>
        <end position="72"/>
    </location>
</feature>
<dbReference type="PANTHER" id="PTHR34709">
    <property type="entry name" value="OS10G0396666 PROTEIN"/>
    <property type="match status" value="1"/>
</dbReference>
<organism evidence="2 3">
    <name type="scientific">Sorghum bicolor</name>
    <name type="common">Sorghum</name>
    <name type="synonym">Sorghum vulgare</name>
    <dbReference type="NCBI Taxonomy" id="4558"/>
    <lineage>
        <taxon>Eukaryota</taxon>
        <taxon>Viridiplantae</taxon>
        <taxon>Streptophyta</taxon>
        <taxon>Embryophyta</taxon>
        <taxon>Tracheophyta</taxon>
        <taxon>Spermatophyta</taxon>
        <taxon>Magnoliopsida</taxon>
        <taxon>Liliopsida</taxon>
        <taxon>Poales</taxon>
        <taxon>Poaceae</taxon>
        <taxon>PACMAD clade</taxon>
        <taxon>Panicoideae</taxon>
        <taxon>Andropogonodae</taxon>
        <taxon>Andropogoneae</taxon>
        <taxon>Sorghinae</taxon>
        <taxon>Sorghum</taxon>
    </lineage>
</organism>
<dbReference type="Gene3D" id="1.20.1280.50">
    <property type="match status" value="1"/>
</dbReference>
<comment type="caution">
    <text evidence="2">The sequence shown here is derived from an EMBL/GenBank/DDBJ whole genome shotgun (WGS) entry which is preliminary data.</text>
</comment>
<evidence type="ECO:0000259" key="1">
    <source>
        <dbReference type="Pfam" id="PF12937"/>
    </source>
</evidence>
<reference evidence="2" key="1">
    <citation type="journal article" date="2019" name="BMC Genomics">
        <title>A new reference genome for Sorghum bicolor reveals high levels of sequence similarity between sweet and grain genotypes: implications for the genetics of sugar metabolism.</title>
        <authorList>
            <person name="Cooper E.A."/>
            <person name="Brenton Z.W."/>
            <person name="Flinn B.S."/>
            <person name="Jenkins J."/>
            <person name="Shu S."/>
            <person name="Flowers D."/>
            <person name="Luo F."/>
            <person name="Wang Y."/>
            <person name="Xia P."/>
            <person name="Barry K."/>
            <person name="Daum C."/>
            <person name="Lipzen A."/>
            <person name="Yoshinaga Y."/>
            <person name="Schmutz J."/>
            <person name="Saski C."/>
            <person name="Vermerris W."/>
            <person name="Kresovich S."/>
        </authorList>
    </citation>
    <scope>NUCLEOTIDE SEQUENCE</scope>
</reference>
<dbReference type="AlphaFoldDB" id="A0A921UES8"/>
<evidence type="ECO:0000313" key="2">
    <source>
        <dbReference type="EMBL" id="KAG0527831.1"/>
    </source>
</evidence>
<evidence type="ECO:0000313" key="3">
    <source>
        <dbReference type="Proteomes" id="UP000807115"/>
    </source>
</evidence>
<dbReference type="Pfam" id="PF12937">
    <property type="entry name" value="F-box-like"/>
    <property type="match status" value="1"/>
</dbReference>
<sequence>MHLFSSIASGFRKTTCTYRRRSKEVAISASPSTAEGRISRLPEDLLHEILTRLRSPDEAACAGAVCHSWLDLWTNLPELTFSCVHPLSVESLLTRITRTSLDLLDITLCADCADEEDWPRQVSLLLRSAARVLPKKLIFVLVRPLEEYVVKLPCFEHTSYRLDLIGSLPITLPQSGEFTALKNLYLESCCIGIGALRPLCPCLHIMDIRDLRCAVTVIVHSLLIEEFGLEVRDHDIHHIDIAAPVLKEVTLEVDIAKSFSLSFLAPTVKKLRWGLLLPVCWCCVRSDMAPHGHRGARAR</sequence>
<dbReference type="Proteomes" id="UP000807115">
    <property type="component" value="Chromosome 6"/>
</dbReference>
<reference evidence="2" key="2">
    <citation type="submission" date="2020-10" db="EMBL/GenBank/DDBJ databases">
        <authorList>
            <person name="Cooper E.A."/>
            <person name="Brenton Z.W."/>
            <person name="Flinn B.S."/>
            <person name="Jenkins J."/>
            <person name="Shu S."/>
            <person name="Flowers D."/>
            <person name="Luo F."/>
            <person name="Wang Y."/>
            <person name="Xia P."/>
            <person name="Barry K."/>
            <person name="Daum C."/>
            <person name="Lipzen A."/>
            <person name="Yoshinaga Y."/>
            <person name="Schmutz J."/>
            <person name="Saski C."/>
            <person name="Vermerris W."/>
            <person name="Kresovich S."/>
        </authorList>
    </citation>
    <scope>NUCLEOTIDE SEQUENCE</scope>
</reference>
<dbReference type="InterPro" id="IPR001810">
    <property type="entry name" value="F-box_dom"/>
</dbReference>
<dbReference type="InterPro" id="IPR036047">
    <property type="entry name" value="F-box-like_dom_sf"/>
</dbReference>
<proteinExistence type="predicted"/>
<dbReference type="EMBL" id="CM027685">
    <property type="protein sequence ID" value="KAG0527831.1"/>
    <property type="molecule type" value="Genomic_DNA"/>
</dbReference>
<dbReference type="PANTHER" id="PTHR34709:SF75">
    <property type="entry name" value="FBD DOMAIN-CONTAINING PROTEIN"/>
    <property type="match status" value="1"/>
</dbReference>
<dbReference type="SUPFAM" id="SSF81383">
    <property type="entry name" value="F-box domain"/>
    <property type="match status" value="1"/>
</dbReference>
<name>A0A921UES8_SORBI</name>
<dbReference type="InterPro" id="IPR055312">
    <property type="entry name" value="FBL15-like"/>
</dbReference>
<protein>
    <recommendedName>
        <fullName evidence="1">F-box domain-containing protein</fullName>
    </recommendedName>
</protein>
<accession>A0A921UES8</accession>
<gene>
    <name evidence="2" type="ORF">BDA96_06G267000</name>
</gene>